<dbReference type="InterPro" id="IPR011333">
    <property type="entry name" value="SKP1/BTB/POZ_sf"/>
</dbReference>
<evidence type="ECO:0000313" key="3">
    <source>
        <dbReference type="Proteomes" id="UP001212997"/>
    </source>
</evidence>
<protein>
    <recommendedName>
        <fullName evidence="1">BTB domain-containing protein</fullName>
    </recommendedName>
</protein>
<dbReference type="Pfam" id="PF00651">
    <property type="entry name" value="BTB"/>
    <property type="match status" value="2"/>
</dbReference>
<evidence type="ECO:0000313" key="2">
    <source>
        <dbReference type="EMBL" id="KAJ3476030.1"/>
    </source>
</evidence>
<gene>
    <name evidence="2" type="ORF">NLI96_g11438</name>
</gene>
<name>A0AAD5URS4_9APHY</name>
<dbReference type="EMBL" id="JANAWD010000762">
    <property type="protein sequence ID" value="KAJ3476030.1"/>
    <property type="molecule type" value="Genomic_DNA"/>
</dbReference>
<dbReference type="Proteomes" id="UP001212997">
    <property type="component" value="Unassembled WGS sequence"/>
</dbReference>
<dbReference type="SUPFAM" id="SSF54695">
    <property type="entry name" value="POZ domain"/>
    <property type="match status" value="2"/>
</dbReference>
<accession>A0AAD5URS4</accession>
<dbReference type="PROSITE" id="PS50097">
    <property type="entry name" value="BTB"/>
    <property type="match status" value="1"/>
</dbReference>
<dbReference type="PANTHER" id="PTHR24410:SF23">
    <property type="entry name" value="BTB DOMAIN-CONTAINING PROTEIN-RELATED"/>
    <property type="match status" value="1"/>
</dbReference>
<dbReference type="AlphaFoldDB" id="A0AAD5URS4"/>
<comment type="caution">
    <text evidence="2">The sequence shown here is derived from an EMBL/GenBank/DDBJ whole genome shotgun (WGS) entry which is preliminary data.</text>
</comment>
<dbReference type="PANTHER" id="PTHR24410">
    <property type="entry name" value="HL07962P-RELATED"/>
    <property type="match status" value="1"/>
</dbReference>
<proteinExistence type="predicted"/>
<feature type="domain" description="BTB" evidence="1">
    <location>
        <begin position="18"/>
        <end position="84"/>
    </location>
</feature>
<dbReference type="Gene3D" id="3.30.710.10">
    <property type="entry name" value="Potassium Channel Kv1.1, Chain A"/>
    <property type="match status" value="2"/>
</dbReference>
<dbReference type="InterPro" id="IPR000210">
    <property type="entry name" value="BTB/POZ_dom"/>
</dbReference>
<dbReference type="InterPro" id="IPR051481">
    <property type="entry name" value="BTB-POZ/Galectin-3-binding"/>
</dbReference>
<dbReference type="CDD" id="cd18186">
    <property type="entry name" value="BTB_POZ_ZBTB_KLHL-like"/>
    <property type="match status" value="2"/>
</dbReference>
<keyword evidence="3" id="KW-1185">Reference proteome</keyword>
<sequence length="499" mass="55253">MSTTPSNSSHPFNHSDSSDVILRSSNGVDFYAHQYILSLASPFFHDLFSLKRHTPPEPNTTDTDSVIPVDENSDAIEGILRLCYPVHEPEMSDLSNVVALLGVAHKYDMITVKHRLRTPLKSFIATSPLQIFAFACTYELEDIACEAADAWRLRPESLATNFSVSPSTEWSNTPYHRSYTQEIADAPAGTYYRLLEYLRSGNAPAMYCSPPCGDSVPSVSTSAQPHPDSYYCCDTFLESFGNPFDINIHAVDETVFPAHRLILSMASTELRKLVKGGDGESLYLSEDSLTLAVVLRACYPAASMSSLSMPLSLAAAVLKAAQKYCLHELQHFAKQKMEDYIPSNPLGVFLHAADVGWTDGSRAAAVQLSRIALVGLYDPMMERIPARHYFALLKFHFEYRKALVLKCTDASSRHNISCLFFNHNMQFLDSQNWASEATEDVFPEFLLSTAIHVASHSPFSNYCNPSYNGKCSSPGAGIQQRINSIRTALAQDLSLVSIL</sequence>
<organism evidence="2 3">
    <name type="scientific">Meripilus lineatus</name>
    <dbReference type="NCBI Taxonomy" id="2056292"/>
    <lineage>
        <taxon>Eukaryota</taxon>
        <taxon>Fungi</taxon>
        <taxon>Dikarya</taxon>
        <taxon>Basidiomycota</taxon>
        <taxon>Agaricomycotina</taxon>
        <taxon>Agaricomycetes</taxon>
        <taxon>Polyporales</taxon>
        <taxon>Meripilaceae</taxon>
        <taxon>Meripilus</taxon>
    </lineage>
</organism>
<dbReference type="SMART" id="SM00225">
    <property type="entry name" value="BTB"/>
    <property type="match status" value="2"/>
</dbReference>
<evidence type="ECO:0000259" key="1">
    <source>
        <dbReference type="PROSITE" id="PS50097"/>
    </source>
</evidence>
<reference evidence="2" key="1">
    <citation type="submission" date="2022-07" db="EMBL/GenBank/DDBJ databases">
        <title>Genome Sequence of Physisporinus lineatus.</title>
        <authorList>
            <person name="Buettner E."/>
        </authorList>
    </citation>
    <scope>NUCLEOTIDE SEQUENCE</scope>
    <source>
        <strain evidence="2">VT162</strain>
    </source>
</reference>